<evidence type="ECO:0000313" key="2">
    <source>
        <dbReference type="EMBL" id="MFC1402637.1"/>
    </source>
</evidence>
<dbReference type="RefSeq" id="WP_198037407.1">
    <property type="nucleotide sequence ID" value="NZ_JBHEZZ010000007.1"/>
</dbReference>
<proteinExistence type="predicted"/>
<gene>
    <name evidence="2" type="ORF">ACEZDJ_15220</name>
</gene>
<accession>A0ABV6UMF5</accession>
<protein>
    <submittedName>
        <fullName evidence="2">Phosphotransferase family protein</fullName>
    </submittedName>
</protein>
<dbReference type="Pfam" id="PF01636">
    <property type="entry name" value="APH"/>
    <property type="match status" value="1"/>
</dbReference>
<dbReference type="InterPro" id="IPR051678">
    <property type="entry name" value="AGP_Transferase"/>
</dbReference>
<dbReference type="PANTHER" id="PTHR21310:SF15">
    <property type="entry name" value="AMINOGLYCOSIDE PHOSPHOTRANSFERASE DOMAIN-CONTAINING PROTEIN"/>
    <property type="match status" value="1"/>
</dbReference>
<organism evidence="2 3">
    <name type="scientific">Streptacidiphilus cavernicola</name>
    <dbReference type="NCBI Taxonomy" id="3342716"/>
    <lineage>
        <taxon>Bacteria</taxon>
        <taxon>Bacillati</taxon>
        <taxon>Actinomycetota</taxon>
        <taxon>Actinomycetes</taxon>
        <taxon>Kitasatosporales</taxon>
        <taxon>Streptomycetaceae</taxon>
        <taxon>Streptacidiphilus</taxon>
    </lineage>
</organism>
<dbReference type="InterPro" id="IPR011009">
    <property type="entry name" value="Kinase-like_dom_sf"/>
</dbReference>
<keyword evidence="3" id="KW-1185">Reference proteome</keyword>
<comment type="caution">
    <text evidence="2">The sequence shown here is derived from an EMBL/GenBank/DDBJ whole genome shotgun (WGS) entry which is preliminary data.</text>
</comment>
<evidence type="ECO:0000259" key="1">
    <source>
        <dbReference type="Pfam" id="PF01636"/>
    </source>
</evidence>
<dbReference type="Proteomes" id="UP001592528">
    <property type="component" value="Unassembled WGS sequence"/>
</dbReference>
<dbReference type="EMBL" id="JBHEZZ010000007">
    <property type="protein sequence ID" value="MFC1402637.1"/>
    <property type="molecule type" value="Genomic_DNA"/>
</dbReference>
<dbReference type="Gene3D" id="3.90.1200.10">
    <property type="match status" value="1"/>
</dbReference>
<sequence length="329" mass="36156">MPDAEVTALSLRSAETIVRRVHPGASVTEVLTRTGGELGTVVEIRCARPVAPVIVKFYAEEWRWKQEKEVHVYHLLEHHGIRSVPTVLHTEAADGPSGRAHTVMTRVEGQPLSAVAADLDAAAIGGIYEQMGALLADVHRIPQESYGYLTTHILEPESSNSDYMQRQFAKKLGEFAELGGDPSLGDAIAAKVRDGSDLFDHCSQPMLCHNDFHEGNVLVRRGTGGWEVTGFIDVENAVAADPLIDLAKTEYYSIRGDRLKGAALRRGYGALPADWAERTELYRLYHALELWDWFASIGRTDPLPGIAEDLVRMTVRPDPQAQDPQATGV</sequence>
<dbReference type="SUPFAM" id="SSF56112">
    <property type="entry name" value="Protein kinase-like (PK-like)"/>
    <property type="match status" value="1"/>
</dbReference>
<name>A0ABV6UMF5_9ACTN</name>
<evidence type="ECO:0000313" key="3">
    <source>
        <dbReference type="Proteomes" id="UP001592528"/>
    </source>
</evidence>
<dbReference type="InterPro" id="IPR002575">
    <property type="entry name" value="Aminoglycoside_PTrfase"/>
</dbReference>
<dbReference type="PANTHER" id="PTHR21310">
    <property type="entry name" value="AMINOGLYCOSIDE PHOSPHOTRANSFERASE-RELATED-RELATED"/>
    <property type="match status" value="1"/>
</dbReference>
<reference evidence="2 3" key="1">
    <citation type="submission" date="2024-09" db="EMBL/GenBank/DDBJ databases">
        <authorList>
            <person name="Lee S.D."/>
        </authorList>
    </citation>
    <scope>NUCLEOTIDE SEQUENCE [LARGE SCALE GENOMIC DNA]</scope>
    <source>
        <strain evidence="2 3">N1-5</strain>
    </source>
</reference>
<feature type="domain" description="Aminoglycoside phosphotransferase" evidence="1">
    <location>
        <begin position="52"/>
        <end position="279"/>
    </location>
</feature>